<keyword evidence="2" id="KW-1185">Reference proteome</keyword>
<evidence type="ECO:0000313" key="2">
    <source>
        <dbReference type="Proteomes" id="UP000317209"/>
    </source>
</evidence>
<dbReference type="Proteomes" id="UP000317209">
    <property type="component" value="Unassembled WGS sequence"/>
</dbReference>
<protein>
    <submittedName>
        <fullName evidence="1">Uncharacterized protein</fullName>
    </submittedName>
</protein>
<evidence type="ECO:0000313" key="1">
    <source>
        <dbReference type="EMBL" id="TQL87194.1"/>
    </source>
</evidence>
<organism evidence="1 2">
    <name type="scientific">Microbacterium saperdae</name>
    <dbReference type="NCBI Taxonomy" id="69368"/>
    <lineage>
        <taxon>Bacteria</taxon>
        <taxon>Bacillati</taxon>
        <taxon>Actinomycetota</taxon>
        <taxon>Actinomycetes</taxon>
        <taxon>Micrococcales</taxon>
        <taxon>Microbacteriaceae</taxon>
        <taxon>Microbacterium</taxon>
    </lineage>
</organism>
<proteinExistence type="predicted"/>
<dbReference type="EMBL" id="VFOX01000001">
    <property type="protein sequence ID" value="TQL87194.1"/>
    <property type="molecule type" value="Genomic_DNA"/>
</dbReference>
<name>A0A543BQU4_9MICO</name>
<reference evidence="1 2" key="1">
    <citation type="submission" date="2019-06" db="EMBL/GenBank/DDBJ databases">
        <title>Sequencing the genomes of 1000 actinobacteria strains.</title>
        <authorList>
            <person name="Klenk H.-P."/>
        </authorList>
    </citation>
    <scope>NUCLEOTIDE SEQUENCE [LARGE SCALE GENOMIC DNA]</scope>
    <source>
        <strain evidence="1 2">DSM 20169</strain>
    </source>
</reference>
<accession>A0A543BQU4</accession>
<comment type="caution">
    <text evidence="1">The sequence shown here is derived from an EMBL/GenBank/DDBJ whole genome shotgun (WGS) entry which is preliminary data.</text>
</comment>
<sequence length="92" mass="9976">MIAYEPETGVAGNARVVSIRPDRDVAFLRVDWASIASEAVVDAQSPLEMLRQIVRGIDSDDASGEGWWETSAGAEFGAEKLRQLEILVSSLV</sequence>
<dbReference type="AlphaFoldDB" id="A0A543BQU4"/>
<gene>
    <name evidence="1" type="ORF">FB560_2861</name>
</gene>